<dbReference type="Pfam" id="PF03479">
    <property type="entry name" value="PCC"/>
    <property type="match status" value="1"/>
</dbReference>
<dbReference type="InterPro" id="IPR005175">
    <property type="entry name" value="PPC_dom"/>
</dbReference>
<feature type="region of interest" description="Disordered" evidence="6">
    <location>
        <begin position="182"/>
        <end position="239"/>
    </location>
</feature>
<dbReference type="GO" id="GO:0003680">
    <property type="term" value="F:minor groove of adenine-thymine-rich DNA binding"/>
    <property type="evidence" value="ECO:0007669"/>
    <property type="project" value="UniProtKB-UniRule"/>
</dbReference>
<name>A0A6A1UU09_9ROSI</name>
<evidence type="ECO:0000256" key="2">
    <source>
        <dbReference type="ARBA" id="ARBA00023125"/>
    </source>
</evidence>
<dbReference type="PANTHER" id="PTHR31500">
    <property type="entry name" value="AT-HOOK MOTIF NUCLEAR-LOCALIZED PROTEIN 9"/>
    <property type="match status" value="1"/>
</dbReference>
<evidence type="ECO:0000256" key="3">
    <source>
        <dbReference type="ARBA" id="ARBA00023163"/>
    </source>
</evidence>
<keyword evidence="9" id="KW-1185">Reference proteome</keyword>
<sequence>MALSSGSVVQHHIDLRNPGGASGKDSRHMSGASKTPGLETCRRTPHSGEWMNSSAGLAFAPHVIAIGVGEDIVAKILSFSQQRPRAVCVLSGSGTVSSVTLRQPASTGVSMTFEILCLSGSYLVAEDGGPRNRTGGVSVSLSSPDGHVIGGAVAMLIAASPVQVVVCSFVYGGSKTKTKQVAGAKADNEGSQVQDSDKLATPPSAMTPQNYIPSATGVWPGSRPAEMRNPHTGIDLTRG</sequence>
<evidence type="ECO:0000313" key="9">
    <source>
        <dbReference type="Proteomes" id="UP000516437"/>
    </source>
</evidence>
<gene>
    <name evidence="8" type="ORF">CJ030_MR8G016813</name>
</gene>
<dbReference type="AlphaFoldDB" id="A0A6A1UU09"/>
<comment type="function">
    <text evidence="5">Transcription factor that specifically binds AT-rich DNA sequences related to the nuclear matrix attachment regions (MARs).</text>
</comment>
<comment type="domain">
    <text evidence="5">The PPC domain mediates interactions between AHL proteins.</text>
</comment>
<reference evidence="8 9" key="1">
    <citation type="journal article" date="2019" name="Plant Biotechnol. J.">
        <title>The red bayberry genome and genetic basis of sex determination.</title>
        <authorList>
            <person name="Jia H.M."/>
            <person name="Jia H.J."/>
            <person name="Cai Q.L."/>
            <person name="Wang Y."/>
            <person name="Zhao H.B."/>
            <person name="Yang W.F."/>
            <person name="Wang G.Y."/>
            <person name="Li Y.H."/>
            <person name="Zhan D.L."/>
            <person name="Shen Y.T."/>
            <person name="Niu Q.F."/>
            <person name="Chang L."/>
            <person name="Qiu J."/>
            <person name="Zhao L."/>
            <person name="Xie H.B."/>
            <person name="Fu W.Y."/>
            <person name="Jin J."/>
            <person name="Li X.W."/>
            <person name="Jiao Y."/>
            <person name="Zhou C.C."/>
            <person name="Tu T."/>
            <person name="Chai C.Y."/>
            <person name="Gao J.L."/>
            <person name="Fan L.J."/>
            <person name="van de Weg E."/>
            <person name="Wang J.Y."/>
            <person name="Gao Z.S."/>
        </authorList>
    </citation>
    <scope>NUCLEOTIDE SEQUENCE [LARGE SCALE GENOMIC DNA]</scope>
    <source>
        <tissue evidence="8">Leaves</tissue>
    </source>
</reference>
<comment type="subcellular location">
    <subcellularLocation>
        <location evidence="5">Nucleus</location>
    </subcellularLocation>
</comment>
<dbReference type="Proteomes" id="UP000516437">
    <property type="component" value="Chromosome 8"/>
</dbReference>
<feature type="compositionally biased region" description="Polar residues" evidence="6">
    <location>
        <begin position="204"/>
        <end position="213"/>
    </location>
</feature>
<evidence type="ECO:0000256" key="4">
    <source>
        <dbReference type="ARBA" id="ARBA00023242"/>
    </source>
</evidence>
<keyword evidence="3 5" id="KW-0804">Transcription</keyword>
<dbReference type="PANTHER" id="PTHR31500:SF64">
    <property type="entry name" value="AT-HOOK MOTIF NUCLEAR-LOCALIZED PROTEIN 12-RELATED"/>
    <property type="match status" value="1"/>
</dbReference>
<dbReference type="PROSITE" id="PS51742">
    <property type="entry name" value="PPC"/>
    <property type="match status" value="1"/>
</dbReference>
<dbReference type="CDD" id="cd11378">
    <property type="entry name" value="DUF296"/>
    <property type="match status" value="1"/>
</dbReference>
<dbReference type="Gene3D" id="3.30.1330.80">
    <property type="entry name" value="Hypothetical protein, similar to alpha- acetolactate decarboxylase, domain 2"/>
    <property type="match status" value="1"/>
</dbReference>
<dbReference type="InterPro" id="IPR039605">
    <property type="entry name" value="AHL"/>
</dbReference>
<keyword evidence="2 5" id="KW-0238">DNA-binding</keyword>
<comment type="caution">
    <text evidence="8">The sequence shown here is derived from an EMBL/GenBank/DDBJ whole genome shotgun (WGS) entry which is preliminary data.</text>
</comment>
<evidence type="ECO:0000259" key="7">
    <source>
        <dbReference type="PROSITE" id="PS51742"/>
    </source>
</evidence>
<proteinExistence type="predicted"/>
<organism evidence="8 9">
    <name type="scientific">Morella rubra</name>
    <name type="common">Chinese bayberry</name>
    <dbReference type="NCBI Taxonomy" id="262757"/>
    <lineage>
        <taxon>Eukaryota</taxon>
        <taxon>Viridiplantae</taxon>
        <taxon>Streptophyta</taxon>
        <taxon>Embryophyta</taxon>
        <taxon>Tracheophyta</taxon>
        <taxon>Spermatophyta</taxon>
        <taxon>Magnoliopsida</taxon>
        <taxon>eudicotyledons</taxon>
        <taxon>Gunneridae</taxon>
        <taxon>Pentapetalae</taxon>
        <taxon>rosids</taxon>
        <taxon>fabids</taxon>
        <taxon>Fagales</taxon>
        <taxon>Myricaceae</taxon>
        <taxon>Morella</taxon>
    </lineage>
</organism>
<feature type="region of interest" description="Disordered" evidence="6">
    <location>
        <begin position="13"/>
        <end position="46"/>
    </location>
</feature>
<keyword evidence="4 5" id="KW-0539">Nucleus</keyword>
<evidence type="ECO:0000256" key="6">
    <source>
        <dbReference type="SAM" id="MobiDB-lite"/>
    </source>
</evidence>
<feature type="domain" description="PPC" evidence="7">
    <location>
        <begin position="53"/>
        <end position="190"/>
    </location>
</feature>
<evidence type="ECO:0000256" key="5">
    <source>
        <dbReference type="RuleBase" id="RU367031"/>
    </source>
</evidence>
<dbReference type="EMBL" id="RXIC02000026">
    <property type="protein sequence ID" value="KAB1203803.1"/>
    <property type="molecule type" value="Genomic_DNA"/>
</dbReference>
<evidence type="ECO:0000313" key="8">
    <source>
        <dbReference type="EMBL" id="KAB1203803.1"/>
    </source>
</evidence>
<dbReference type="GO" id="GO:0005634">
    <property type="term" value="C:nucleus"/>
    <property type="evidence" value="ECO:0007669"/>
    <property type="project" value="UniProtKB-SubCell"/>
</dbReference>
<dbReference type="OrthoDB" id="1101183at2759"/>
<protein>
    <recommendedName>
        <fullName evidence="5">AT-hook motif nuclear-localized protein</fullName>
    </recommendedName>
</protein>
<keyword evidence="1 5" id="KW-0805">Transcription regulation</keyword>
<accession>A0A6A1UU09</accession>
<dbReference type="SUPFAM" id="SSF117856">
    <property type="entry name" value="AF0104/ALDC/Ptd012-like"/>
    <property type="match status" value="1"/>
</dbReference>
<evidence type="ECO:0000256" key="1">
    <source>
        <dbReference type="ARBA" id="ARBA00023015"/>
    </source>
</evidence>